<keyword evidence="5" id="KW-1185">Reference proteome</keyword>
<dbReference type="InterPro" id="IPR003591">
    <property type="entry name" value="Leu-rich_rpt_typical-subtyp"/>
</dbReference>
<dbReference type="SUPFAM" id="SSF52058">
    <property type="entry name" value="L domain-like"/>
    <property type="match status" value="1"/>
</dbReference>
<accession>T1H907</accession>
<reference evidence="4" key="1">
    <citation type="submission" date="2015-05" db="UniProtKB">
        <authorList>
            <consortium name="EnsemblMetazoa"/>
        </authorList>
    </citation>
    <scope>IDENTIFICATION</scope>
</reference>
<dbReference type="InParanoid" id="T1H907"/>
<proteinExistence type="predicted"/>
<dbReference type="PANTHER" id="PTHR24366">
    <property type="entry name" value="IG(IMMUNOGLOBULIN) AND LRR(LEUCINE RICH REPEAT) DOMAINS"/>
    <property type="match status" value="1"/>
</dbReference>
<keyword evidence="1" id="KW-0433">Leucine-rich repeat</keyword>
<dbReference type="EnsemblMetazoa" id="RPRC000506-RA">
    <property type="protein sequence ID" value="RPRC000506-PA"/>
    <property type="gene ID" value="RPRC000506"/>
</dbReference>
<keyword evidence="3" id="KW-0677">Repeat</keyword>
<dbReference type="InterPro" id="IPR001611">
    <property type="entry name" value="Leu-rich_rpt"/>
</dbReference>
<dbReference type="HOGENOM" id="CLU_886566_0_0_1"/>
<dbReference type="eggNOG" id="KOG0619">
    <property type="taxonomic scope" value="Eukaryota"/>
</dbReference>
<dbReference type="Gene3D" id="3.80.10.10">
    <property type="entry name" value="Ribonuclease Inhibitor"/>
    <property type="match status" value="1"/>
</dbReference>
<protein>
    <submittedName>
        <fullName evidence="4">Uncharacterized protein</fullName>
    </submittedName>
</protein>
<dbReference type="Pfam" id="PF13855">
    <property type="entry name" value="LRR_8"/>
    <property type="match status" value="2"/>
</dbReference>
<dbReference type="SMART" id="SM00369">
    <property type="entry name" value="LRR_TYP"/>
    <property type="match status" value="8"/>
</dbReference>
<evidence type="ECO:0000313" key="5">
    <source>
        <dbReference type="Proteomes" id="UP000015103"/>
    </source>
</evidence>
<dbReference type="VEuPathDB" id="VectorBase:RPRC000506"/>
<dbReference type="Proteomes" id="UP000015103">
    <property type="component" value="Unassembled WGS sequence"/>
</dbReference>
<keyword evidence="2" id="KW-0732">Signal</keyword>
<evidence type="ECO:0000256" key="1">
    <source>
        <dbReference type="ARBA" id="ARBA00022614"/>
    </source>
</evidence>
<evidence type="ECO:0000256" key="3">
    <source>
        <dbReference type="ARBA" id="ARBA00022737"/>
    </source>
</evidence>
<dbReference type="EMBL" id="ACPB03006309">
    <property type="status" value="NOT_ANNOTATED_CDS"/>
    <property type="molecule type" value="Genomic_DNA"/>
</dbReference>
<name>T1H907_RHOPR</name>
<evidence type="ECO:0000256" key="2">
    <source>
        <dbReference type="ARBA" id="ARBA00022729"/>
    </source>
</evidence>
<dbReference type="PANTHER" id="PTHR24366:SF161">
    <property type="entry name" value="TIR DOMAIN-CONTAINING PROTEIN"/>
    <property type="match status" value="1"/>
</dbReference>
<organism evidence="4 5">
    <name type="scientific">Rhodnius prolixus</name>
    <name type="common">Triatomid bug</name>
    <dbReference type="NCBI Taxonomy" id="13249"/>
    <lineage>
        <taxon>Eukaryota</taxon>
        <taxon>Metazoa</taxon>
        <taxon>Ecdysozoa</taxon>
        <taxon>Arthropoda</taxon>
        <taxon>Hexapoda</taxon>
        <taxon>Insecta</taxon>
        <taxon>Pterygota</taxon>
        <taxon>Neoptera</taxon>
        <taxon>Paraneoptera</taxon>
        <taxon>Hemiptera</taxon>
        <taxon>Heteroptera</taxon>
        <taxon>Panheteroptera</taxon>
        <taxon>Cimicomorpha</taxon>
        <taxon>Reduviidae</taxon>
        <taxon>Triatominae</taxon>
        <taxon>Rhodnius</taxon>
    </lineage>
</organism>
<evidence type="ECO:0000313" key="4">
    <source>
        <dbReference type="EnsemblMetazoa" id="RPRC000506-PA"/>
    </source>
</evidence>
<dbReference type="PROSITE" id="PS51450">
    <property type="entry name" value="LRR"/>
    <property type="match status" value="3"/>
</dbReference>
<dbReference type="SMART" id="SM00365">
    <property type="entry name" value="LRR_SD22"/>
    <property type="match status" value="5"/>
</dbReference>
<dbReference type="STRING" id="13249.T1H907"/>
<dbReference type="InterPro" id="IPR032675">
    <property type="entry name" value="LRR_dom_sf"/>
</dbReference>
<dbReference type="OMA" id="CESNIIA"/>
<dbReference type="AlphaFoldDB" id="T1H907"/>
<dbReference type="EMBL" id="ACPB03006308">
    <property type="status" value="NOT_ANNOTATED_CDS"/>
    <property type="molecule type" value="Genomic_DNA"/>
</dbReference>
<sequence length="314" mass="35704">MSELRNLRLDSNKLTEVPTEAFEYLSSLEALYLKRNQISVIHDDAFSNLTSLRVLELDDNLLTHIPIALTKLTALQEFDMKLNNLKQVPDLSGCKDLRVLDLAGNKIKSLEGKLFQGLNLMHDLLLSKNEITKIPRDAFYGLSKLQVLDLESNTISDVHSEAFTHFNQLEDLNLGNNIFPTLPTDGLDRLLHLKTFNNPKLRSFPSPDKFPRVQSLVLSYAYHCCAFLPLIPVEPPPRTPVHESVLFPTDNEFDMSLWNSSLTDIWPQLRKSFFDLILECNKQTKKSVIQILGCESNIIAEERGLEVRIAAFEA</sequence>